<dbReference type="RefSeq" id="WP_007004637.1">
    <property type="nucleotide sequence ID" value="NZ_GG770779.1"/>
</dbReference>
<dbReference type="Gene3D" id="3.30.559.10">
    <property type="entry name" value="Chloramphenicol acetyltransferase-like domain"/>
    <property type="match status" value="1"/>
</dbReference>
<dbReference type="Proteomes" id="UP000005324">
    <property type="component" value="Unassembled WGS sequence"/>
</dbReference>
<dbReference type="InterPro" id="IPR001242">
    <property type="entry name" value="Condensation_dom"/>
</dbReference>
<proteinExistence type="predicted"/>
<dbReference type="AlphaFoldDB" id="D5RMA9"/>
<dbReference type="GO" id="GO:0003824">
    <property type="term" value="F:catalytic activity"/>
    <property type="evidence" value="ECO:0007669"/>
    <property type="project" value="InterPro"/>
</dbReference>
<keyword evidence="3" id="KW-1185">Reference proteome</keyword>
<dbReference type="SUPFAM" id="SSF52777">
    <property type="entry name" value="CoA-dependent acyltransferases"/>
    <property type="match status" value="1"/>
</dbReference>
<reference evidence="2 3" key="1">
    <citation type="submission" date="2010-04" db="EMBL/GenBank/DDBJ databases">
        <authorList>
            <person name="Qin X."/>
            <person name="Bachman B."/>
            <person name="Battles P."/>
            <person name="Bell A."/>
            <person name="Bess C."/>
            <person name="Bickham C."/>
            <person name="Chaboub L."/>
            <person name="Chen D."/>
            <person name="Coyle M."/>
            <person name="Deiros D.R."/>
            <person name="Dinh H."/>
            <person name="Forbes L."/>
            <person name="Fowler G."/>
            <person name="Francisco L."/>
            <person name="Fu Q."/>
            <person name="Gubbala S."/>
            <person name="Hale W."/>
            <person name="Han Y."/>
            <person name="Hemphill L."/>
            <person name="Highlander S.K."/>
            <person name="Hirani K."/>
            <person name="Hogues M."/>
            <person name="Jackson L."/>
            <person name="Jakkamsetti A."/>
            <person name="Javaid M."/>
            <person name="Jiang H."/>
            <person name="Korchina V."/>
            <person name="Kovar C."/>
            <person name="Lara F."/>
            <person name="Lee S."/>
            <person name="Mata R."/>
            <person name="Mathew T."/>
            <person name="Moen C."/>
            <person name="Morales K."/>
            <person name="Munidasa M."/>
            <person name="Nazareth L."/>
            <person name="Ngo R."/>
            <person name="Nguyen L."/>
            <person name="Okwuonu G."/>
            <person name="Ongeri F."/>
            <person name="Patil S."/>
            <person name="Petrosino J."/>
            <person name="Pham C."/>
            <person name="Pham P."/>
            <person name="Pu L.-L."/>
            <person name="Puazo M."/>
            <person name="Raj R."/>
            <person name="Reid J."/>
            <person name="Rouhana J."/>
            <person name="Saada N."/>
            <person name="Shang Y."/>
            <person name="Simmons D."/>
            <person name="Thornton R."/>
            <person name="Warren J."/>
            <person name="Weissenberger G."/>
            <person name="Zhang J."/>
            <person name="Zhang L."/>
            <person name="Zhou C."/>
            <person name="Zhu D."/>
            <person name="Muzny D."/>
            <person name="Worley K."/>
            <person name="Gibbs R."/>
        </authorList>
    </citation>
    <scope>NUCLEOTIDE SEQUENCE [LARGE SCALE GENOMIC DNA]</scope>
    <source>
        <strain evidence="2 3">ATCC 49957</strain>
    </source>
</reference>
<accession>D5RMA9</accession>
<protein>
    <submittedName>
        <fullName evidence="2">Dimodular nonribosomal peptide synthetase</fullName>
    </submittedName>
</protein>
<feature type="domain" description="Condensation" evidence="1">
    <location>
        <begin position="10"/>
        <end position="177"/>
    </location>
</feature>
<dbReference type="HOGENOM" id="CLU_110203_0_0_5"/>
<dbReference type="InterPro" id="IPR023213">
    <property type="entry name" value="CAT-like_dom_sf"/>
</dbReference>
<dbReference type="Pfam" id="PF00668">
    <property type="entry name" value="Condensation"/>
    <property type="match status" value="1"/>
</dbReference>
<comment type="caution">
    <text evidence="2">The sequence shown here is derived from an EMBL/GenBank/DDBJ whole genome shotgun (WGS) entry which is preliminary data.</text>
</comment>
<dbReference type="EMBL" id="ADVL01000356">
    <property type="protein sequence ID" value="EFH11563.1"/>
    <property type="molecule type" value="Genomic_DNA"/>
</dbReference>
<gene>
    <name evidence="2" type="primary">dhbF</name>
    <name evidence="2" type="ORF">HMPREF0731_2220</name>
</gene>
<name>D5RMA9_9PROT</name>
<evidence type="ECO:0000259" key="1">
    <source>
        <dbReference type="Pfam" id="PF00668"/>
    </source>
</evidence>
<evidence type="ECO:0000313" key="2">
    <source>
        <dbReference type="EMBL" id="EFH11563.1"/>
    </source>
</evidence>
<evidence type="ECO:0000313" key="3">
    <source>
        <dbReference type="Proteomes" id="UP000005324"/>
    </source>
</evidence>
<organism evidence="2 3">
    <name type="scientific">Pseudoroseomonas cervicalis ATCC 49957</name>
    <dbReference type="NCBI Taxonomy" id="525371"/>
    <lineage>
        <taxon>Bacteria</taxon>
        <taxon>Pseudomonadati</taxon>
        <taxon>Pseudomonadota</taxon>
        <taxon>Alphaproteobacteria</taxon>
        <taxon>Acetobacterales</taxon>
        <taxon>Roseomonadaceae</taxon>
        <taxon>Roseomonas</taxon>
    </lineage>
</organism>
<sequence>MAEGPGPAALPLTEAQEGLWFAQRIDPGNPVFNTGQYLDIHGPLDRAAFRAAVDGMVAEAEGLALRFAETSSGVVQRPDPALRPWLEVVDVSAAPDPLATAREAMQRDMDSPADPARGGLAAERLYCLSPTRHLWYQRAHHLVLDGYGTGLLMQRVGALYAARRGGTEPGPALAPFAAAVQADAAYR</sequence>
<feature type="non-terminal residue" evidence="2">
    <location>
        <position position="187"/>
    </location>
</feature>